<dbReference type="Gramene" id="PNT74956">
    <property type="protein sequence ID" value="PNT74956"/>
    <property type="gene ID" value="BRADI_1g25036v3"/>
</dbReference>
<dbReference type="Pfam" id="PF00804">
    <property type="entry name" value="Syntaxin"/>
    <property type="match status" value="1"/>
</dbReference>
<reference evidence="4" key="3">
    <citation type="submission" date="2018-08" db="UniProtKB">
        <authorList>
            <consortium name="EnsemblPlants"/>
        </authorList>
    </citation>
    <scope>IDENTIFICATION</scope>
    <source>
        <strain evidence="4">cv. Bd21</strain>
    </source>
</reference>
<dbReference type="RefSeq" id="XP_024313688.1">
    <property type="nucleotide sequence ID" value="XM_024457920.1"/>
</dbReference>
<dbReference type="GO" id="GO:0006887">
    <property type="term" value="P:exocytosis"/>
    <property type="evidence" value="ECO:0000318"/>
    <property type="project" value="GO_Central"/>
</dbReference>
<evidence type="ECO:0000313" key="5">
    <source>
        <dbReference type="Proteomes" id="UP000008810"/>
    </source>
</evidence>
<dbReference type="GO" id="GO:0000149">
    <property type="term" value="F:SNARE binding"/>
    <property type="evidence" value="ECO:0000318"/>
    <property type="project" value="GO_Central"/>
</dbReference>
<evidence type="ECO:0000259" key="2">
    <source>
        <dbReference type="Pfam" id="PF00804"/>
    </source>
</evidence>
<gene>
    <name evidence="4" type="primary">LOC112270149</name>
    <name evidence="3" type="ORF">BRADI_1g25036v3</name>
</gene>
<dbReference type="Gene3D" id="1.20.58.70">
    <property type="match status" value="1"/>
</dbReference>
<dbReference type="OrthoDB" id="680324at2759"/>
<dbReference type="InterPro" id="IPR006011">
    <property type="entry name" value="Syntaxin_N"/>
</dbReference>
<evidence type="ECO:0000313" key="4">
    <source>
        <dbReference type="EnsemblPlants" id="PNT74956"/>
    </source>
</evidence>
<accession>A0A2K2DL01</accession>
<dbReference type="EnsemblPlants" id="PNT74956">
    <property type="protein sequence ID" value="PNT74956"/>
    <property type="gene ID" value="BRADI_1g25036v3"/>
</dbReference>
<evidence type="ECO:0000313" key="3">
    <source>
        <dbReference type="EMBL" id="PNT74956.1"/>
    </source>
</evidence>
<feature type="domain" description="Syntaxin N-terminal" evidence="2">
    <location>
        <begin position="28"/>
        <end position="171"/>
    </location>
</feature>
<dbReference type="GeneID" id="112270149"/>
<dbReference type="EMBL" id="CM000880">
    <property type="protein sequence ID" value="PNT74956.1"/>
    <property type="molecule type" value="Genomic_DNA"/>
</dbReference>
<dbReference type="AlphaFoldDB" id="A0A2K2DL01"/>
<dbReference type="SUPFAM" id="SSF47661">
    <property type="entry name" value="t-snare proteins"/>
    <property type="match status" value="1"/>
</dbReference>
<keyword evidence="1" id="KW-0813">Transport</keyword>
<name>A0A2K2DL01_BRADI</name>
<dbReference type="GO" id="GO:0006886">
    <property type="term" value="P:intracellular protein transport"/>
    <property type="evidence" value="ECO:0000318"/>
    <property type="project" value="GO_Central"/>
</dbReference>
<organism evidence="3">
    <name type="scientific">Brachypodium distachyon</name>
    <name type="common">Purple false brome</name>
    <name type="synonym">Trachynia distachya</name>
    <dbReference type="NCBI Taxonomy" id="15368"/>
    <lineage>
        <taxon>Eukaryota</taxon>
        <taxon>Viridiplantae</taxon>
        <taxon>Streptophyta</taxon>
        <taxon>Embryophyta</taxon>
        <taxon>Tracheophyta</taxon>
        <taxon>Spermatophyta</taxon>
        <taxon>Magnoliopsida</taxon>
        <taxon>Liliopsida</taxon>
        <taxon>Poales</taxon>
        <taxon>Poaceae</taxon>
        <taxon>BOP clade</taxon>
        <taxon>Pooideae</taxon>
        <taxon>Stipodae</taxon>
        <taxon>Brachypodieae</taxon>
        <taxon>Brachypodium</taxon>
    </lineage>
</organism>
<reference evidence="3 4" key="1">
    <citation type="journal article" date="2010" name="Nature">
        <title>Genome sequencing and analysis of the model grass Brachypodium distachyon.</title>
        <authorList>
            <consortium name="International Brachypodium Initiative"/>
        </authorList>
    </citation>
    <scope>NUCLEOTIDE SEQUENCE [LARGE SCALE GENOMIC DNA]</scope>
    <source>
        <strain evidence="3">Bd21</strain>
        <strain evidence="4">cv. Bd21</strain>
    </source>
</reference>
<dbReference type="GO" id="GO:0048278">
    <property type="term" value="P:vesicle docking"/>
    <property type="evidence" value="ECO:0000318"/>
    <property type="project" value="GO_Central"/>
</dbReference>
<proteinExistence type="predicted"/>
<dbReference type="GO" id="GO:0005484">
    <property type="term" value="F:SNAP receptor activity"/>
    <property type="evidence" value="ECO:0000318"/>
    <property type="project" value="GO_Central"/>
</dbReference>
<keyword evidence="1" id="KW-0653">Protein transport</keyword>
<dbReference type="GO" id="GO:0012505">
    <property type="term" value="C:endomembrane system"/>
    <property type="evidence" value="ECO:0000318"/>
    <property type="project" value="GO_Central"/>
</dbReference>
<dbReference type="STRING" id="15368.A0A2K2DL01"/>
<dbReference type="InterPro" id="IPR010989">
    <property type="entry name" value="SNARE"/>
</dbReference>
<dbReference type="GO" id="GO:0006906">
    <property type="term" value="P:vesicle fusion"/>
    <property type="evidence" value="ECO:0000318"/>
    <property type="project" value="GO_Central"/>
</dbReference>
<dbReference type="GO" id="GO:0031201">
    <property type="term" value="C:SNARE complex"/>
    <property type="evidence" value="ECO:0000318"/>
    <property type="project" value="GO_Central"/>
</dbReference>
<protein>
    <recommendedName>
        <fullName evidence="2">Syntaxin N-terminal domain-containing protein</fullName>
    </recommendedName>
</protein>
<dbReference type="ExpressionAtlas" id="A0A2K2DL01">
    <property type="expression patterns" value="baseline"/>
</dbReference>
<keyword evidence="5" id="KW-1185">Reference proteome</keyword>
<reference evidence="3" key="2">
    <citation type="submission" date="2017-06" db="EMBL/GenBank/DDBJ databases">
        <title>WGS assembly of Brachypodium distachyon.</title>
        <authorList>
            <consortium name="The International Brachypodium Initiative"/>
            <person name="Lucas S."/>
            <person name="Harmon-Smith M."/>
            <person name="Lail K."/>
            <person name="Tice H."/>
            <person name="Grimwood J."/>
            <person name="Bruce D."/>
            <person name="Barry K."/>
            <person name="Shu S."/>
            <person name="Lindquist E."/>
            <person name="Wang M."/>
            <person name="Pitluck S."/>
            <person name="Vogel J.P."/>
            <person name="Garvin D.F."/>
            <person name="Mockler T.C."/>
            <person name="Schmutz J."/>
            <person name="Rokhsar D."/>
            <person name="Bevan M.W."/>
        </authorList>
    </citation>
    <scope>NUCLEOTIDE SEQUENCE</scope>
    <source>
        <strain evidence="3">Bd21</strain>
    </source>
</reference>
<dbReference type="GO" id="GO:0005886">
    <property type="term" value="C:plasma membrane"/>
    <property type="evidence" value="ECO:0000318"/>
    <property type="project" value="GO_Central"/>
</dbReference>
<dbReference type="Proteomes" id="UP000008810">
    <property type="component" value="Chromosome 1"/>
</dbReference>
<sequence length="194" mass="21900">MSNLPAVASAVGERGIESGRLNTNAASDVQDLFQQIKEFEMLLDNTAVMVHRLKEANREFRSVTEASAVKAIKEHMERNMDEVWKMAHTMTDKLKKMILDSFENKNNAWSEIHGRVTMPMAPSSMTTLIALKNDLQNLRNTIREEYQEVVQIRIFAVSGTKLSDEVIRVIEVGSIVHLGECTSGNNRSREPLVK</sequence>
<evidence type="ECO:0000256" key="1">
    <source>
        <dbReference type="ARBA" id="ARBA00022927"/>
    </source>
</evidence>